<dbReference type="CTD" id="80298"/>
<protein>
    <submittedName>
        <fullName evidence="8">Mitochondrial transcription termination factor 2</fullName>
    </submittedName>
</protein>
<reference evidence="8" key="2">
    <citation type="submission" date="2025-09" db="UniProtKB">
        <authorList>
            <consortium name="Ensembl"/>
        </authorList>
    </citation>
    <scope>IDENTIFICATION</scope>
</reference>
<comment type="similarity">
    <text evidence="2">Belongs to the mTERF family.</text>
</comment>
<proteinExistence type="inferred from homology"/>
<sequence length="385" mass="44140">MWWKLLVRAQPCRLCSFRRMRAAPEHKPPLARLTYTTGEQSDKENKRTVEKLCKISVDVRKIRRLKGWVLLEDKTYVEEIASILRELGANKTVIAGILERCPEAIVCSPAVVDTERELWQLVCKNEEELIRLIEQFPESFFTMKGQENRKLNVQFFQELGLKNVVISRFLTSASNIFHNPVEKNKQMIETLQESYQHLGGSAANMKVWLLKLLSQNPFILLNSPSAIKGTLEFLKVQGFTHSEILQLLSKLKGFLFQLCPDSIQRSISFSKNAFDCTDHDLKQLVVKCPALLYYSVPVLEERLQGLLKEGVSIAQIRESPMVLELTPQIVQYRIRKLNSLGYKVKDGHLANLNGTKKEFEANFGKIQAKNERPIFNPVAPLNVEE</sequence>
<evidence type="ECO:0000256" key="4">
    <source>
        <dbReference type="ARBA" id="ARBA00022946"/>
    </source>
</evidence>
<dbReference type="AlphaFoldDB" id="A0A8C5K255"/>
<dbReference type="GeneTree" id="ENSGT00530000063817"/>
<evidence type="ECO:0000256" key="6">
    <source>
        <dbReference type="ARBA" id="ARBA00023128"/>
    </source>
</evidence>
<dbReference type="Gene3D" id="1.25.70.10">
    <property type="entry name" value="Transcription termination factor 3, mitochondrial"/>
    <property type="match status" value="1"/>
</dbReference>
<dbReference type="GO" id="GO:0042645">
    <property type="term" value="C:mitochondrial nucleoid"/>
    <property type="evidence" value="ECO:0007669"/>
    <property type="project" value="Ensembl"/>
</dbReference>
<dbReference type="PANTHER" id="PTHR15437:SF1">
    <property type="entry name" value="TRANSCRIPTION TERMINATION FACTOR 2, MITOCHONDRIAL"/>
    <property type="match status" value="1"/>
</dbReference>
<keyword evidence="6" id="KW-0496">Mitochondrion</keyword>
<evidence type="ECO:0000313" key="8">
    <source>
        <dbReference type="Ensembl" id="ENSJJAP00000002531.1"/>
    </source>
</evidence>
<comment type="subcellular location">
    <subcellularLocation>
        <location evidence="1">Mitochondrion</location>
    </subcellularLocation>
</comment>
<dbReference type="GeneID" id="101604702"/>
<evidence type="ECO:0000256" key="5">
    <source>
        <dbReference type="ARBA" id="ARBA00023015"/>
    </source>
</evidence>
<dbReference type="Pfam" id="PF02536">
    <property type="entry name" value="mTERF"/>
    <property type="match status" value="1"/>
</dbReference>
<accession>A0A8C5K255</accession>
<dbReference type="GO" id="GO:0003677">
    <property type="term" value="F:DNA binding"/>
    <property type="evidence" value="ECO:0007669"/>
    <property type="project" value="Ensembl"/>
</dbReference>
<evidence type="ECO:0000256" key="7">
    <source>
        <dbReference type="ARBA" id="ARBA00023163"/>
    </source>
</evidence>
<dbReference type="InterPro" id="IPR003690">
    <property type="entry name" value="MTERF"/>
</dbReference>
<dbReference type="GO" id="GO:0006393">
    <property type="term" value="P:termination of mitochondrial transcription"/>
    <property type="evidence" value="ECO:0007669"/>
    <property type="project" value="TreeGrafter"/>
</dbReference>
<evidence type="ECO:0000256" key="3">
    <source>
        <dbReference type="ARBA" id="ARBA00011245"/>
    </source>
</evidence>
<dbReference type="OMA" id="PEAVLCN"/>
<keyword evidence="5" id="KW-0805">Transcription regulation</keyword>
<gene>
    <name evidence="8" type="primary">Mterf2</name>
</gene>
<evidence type="ECO:0000313" key="9">
    <source>
        <dbReference type="Proteomes" id="UP000694385"/>
    </source>
</evidence>
<dbReference type="Ensembl" id="ENSJJAT00000005057.1">
    <property type="protein sequence ID" value="ENSJJAP00000002531.1"/>
    <property type="gene ID" value="ENSJJAG00000004420.1"/>
</dbReference>
<dbReference type="FunFam" id="1.25.70.10:FF:000003">
    <property type="entry name" value="transcription termination factor 2, mitochondrial"/>
    <property type="match status" value="1"/>
</dbReference>
<dbReference type="OrthoDB" id="9868878at2759"/>
<evidence type="ECO:0000256" key="1">
    <source>
        <dbReference type="ARBA" id="ARBA00004173"/>
    </source>
</evidence>
<name>A0A8C5K255_JACJA</name>
<comment type="subunit">
    <text evidence="3">Monomer.</text>
</comment>
<organism evidence="8 9">
    <name type="scientific">Jaculus jaculus</name>
    <name type="common">Lesser Egyptian jerboa</name>
    <dbReference type="NCBI Taxonomy" id="51337"/>
    <lineage>
        <taxon>Eukaryota</taxon>
        <taxon>Metazoa</taxon>
        <taxon>Chordata</taxon>
        <taxon>Craniata</taxon>
        <taxon>Vertebrata</taxon>
        <taxon>Euteleostomi</taxon>
        <taxon>Mammalia</taxon>
        <taxon>Eutheria</taxon>
        <taxon>Euarchontoglires</taxon>
        <taxon>Glires</taxon>
        <taxon>Rodentia</taxon>
        <taxon>Myomorpha</taxon>
        <taxon>Dipodoidea</taxon>
        <taxon>Dipodidae</taxon>
        <taxon>Dipodinae</taxon>
        <taxon>Jaculus</taxon>
    </lineage>
</organism>
<evidence type="ECO:0000256" key="2">
    <source>
        <dbReference type="ARBA" id="ARBA00007692"/>
    </source>
</evidence>
<keyword evidence="9" id="KW-1185">Reference proteome</keyword>
<dbReference type="SMART" id="SM00733">
    <property type="entry name" value="Mterf"/>
    <property type="match status" value="5"/>
</dbReference>
<keyword evidence="4" id="KW-0809">Transit peptide</keyword>
<reference evidence="8" key="1">
    <citation type="submission" date="2025-08" db="UniProtKB">
        <authorList>
            <consortium name="Ensembl"/>
        </authorList>
    </citation>
    <scope>IDENTIFICATION</scope>
</reference>
<dbReference type="Proteomes" id="UP000694385">
    <property type="component" value="Unassembled WGS sequence"/>
</dbReference>
<keyword evidence="7" id="KW-0804">Transcription</keyword>
<dbReference type="PANTHER" id="PTHR15437">
    <property type="entry name" value="TRANSCRIPTION TERMINATION FACTOR, MITOCHONDRIAL"/>
    <property type="match status" value="1"/>
</dbReference>
<dbReference type="InterPro" id="IPR038538">
    <property type="entry name" value="MTERF_sf"/>
</dbReference>